<dbReference type="PANTHER" id="PTHR38107">
    <property type="match status" value="1"/>
</dbReference>
<accession>A0A3B0R8Q5</accession>
<proteinExistence type="inferred from homology"/>
<evidence type="ECO:0008006" key="10">
    <source>
        <dbReference type="Google" id="ProtNLM"/>
    </source>
</evidence>
<keyword evidence="4" id="KW-0378">Hydrolase</keyword>
<dbReference type="InterPro" id="IPR023347">
    <property type="entry name" value="Lysozyme_dom_sf"/>
</dbReference>
<keyword evidence="8" id="KW-0472">Membrane</keyword>
<evidence type="ECO:0000256" key="4">
    <source>
        <dbReference type="ARBA" id="ARBA00022801"/>
    </source>
</evidence>
<evidence type="ECO:0000256" key="3">
    <source>
        <dbReference type="ARBA" id="ARBA00022638"/>
    </source>
</evidence>
<dbReference type="Pfam" id="PF00959">
    <property type="entry name" value="Phage_lysozyme"/>
    <property type="match status" value="1"/>
</dbReference>
<dbReference type="GO" id="GO:0016998">
    <property type="term" value="P:cell wall macromolecule catabolic process"/>
    <property type="evidence" value="ECO:0007669"/>
    <property type="project" value="InterPro"/>
</dbReference>
<dbReference type="AlphaFoldDB" id="A0A3B0R8Q5"/>
<feature type="region of interest" description="Disordered" evidence="7">
    <location>
        <begin position="242"/>
        <end position="264"/>
    </location>
</feature>
<sequence>MRNRAIISEKGLHLLKAFEGYRPDATMLPNGIWVIGHGHTVSAREGASVNFDEAGSLLRWDVSKLAPKVKDCIFAPVTQPQMDGLLSLAFNIGMENFANSDVVHFLNKGNVIRAASAFDLWRKAKLGGRIMVVDALVRRRTAEKALFLDVDGAVVAVPSARLRPLDDREQIEPVIIPKANAETPPPPSEAVEVSIDLDTSSALGSLLGPNKTTEDGTPFSFDPATKTTAAELPGFIYSDDDQSQAEPLAEETPAEPEISNVSDIIPNGDKLVPIGDVFEAKAKTVEPLRVVAEKISGRLSEISPELVDEQQPILDQAPKPPVEDEAQENTLDTAEQSEAWSDDLPSEARLGDFPYDEDAELPPLPENGKLSPEELFSEKSSNKEEPFEPLQRRNTGMFILMGIIGLILSVGGVFEIRKSGGVIVDMLDWIMGPGLAGLGILLVLVAAYFLVRKMGRSG</sequence>
<keyword evidence="8" id="KW-0812">Transmembrane</keyword>
<feature type="transmembrane region" description="Helical" evidence="8">
    <location>
        <begin position="429"/>
        <end position="451"/>
    </location>
</feature>
<feature type="compositionally biased region" description="Acidic residues" evidence="7">
    <location>
        <begin position="242"/>
        <end position="254"/>
    </location>
</feature>
<dbReference type="InterPro" id="IPR002196">
    <property type="entry name" value="Glyco_hydro_24"/>
</dbReference>
<keyword evidence="5" id="KW-1035">Host cytoplasm</keyword>
<dbReference type="PANTHER" id="PTHR38107:SF3">
    <property type="entry name" value="LYSOZYME RRRD-RELATED"/>
    <property type="match status" value="1"/>
</dbReference>
<evidence type="ECO:0000256" key="7">
    <source>
        <dbReference type="SAM" id="MobiDB-lite"/>
    </source>
</evidence>
<dbReference type="GO" id="GO:0031640">
    <property type="term" value="P:killing of cells of another organism"/>
    <property type="evidence" value="ECO:0007669"/>
    <property type="project" value="UniProtKB-KW"/>
</dbReference>
<dbReference type="InterPro" id="IPR023346">
    <property type="entry name" value="Lysozyme-like_dom_sf"/>
</dbReference>
<dbReference type="Gene3D" id="1.10.530.40">
    <property type="match status" value="1"/>
</dbReference>
<evidence type="ECO:0000313" key="9">
    <source>
        <dbReference type="EMBL" id="VAV89664.1"/>
    </source>
</evidence>
<feature type="region of interest" description="Disordered" evidence="7">
    <location>
        <begin position="302"/>
        <end position="388"/>
    </location>
</feature>
<keyword evidence="3" id="KW-0081">Bacteriolytic enzyme</keyword>
<feature type="transmembrane region" description="Helical" evidence="8">
    <location>
        <begin position="397"/>
        <end position="417"/>
    </location>
</feature>
<feature type="compositionally biased region" description="Polar residues" evidence="7">
    <location>
        <begin position="328"/>
        <end position="339"/>
    </location>
</feature>
<dbReference type="InterPro" id="IPR034690">
    <property type="entry name" value="Endolysin_T4_type"/>
</dbReference>
<gene>
    <name evidence="9" type="ORF">MNBD_ALPHA06-853</name>
</gene>
<organism evidence="9">
    <name type="scientific">hydrothermal vent metagenome</name>
    <dbReference type="NCBI Taxonomy" id="652676"/>
    <lineage>
        <taxon>unclassified sequences</taxon>
        <taxon>metagenomes</taxon>
        <taxon>ecological metagenomes</taxon>
    </lineage>
</organism>
<protein>
    <recommendedName>
        <fullName evidence="10">Lysozyme</fullName>
    </recommendedName>
</protein>
<dbReference type="GO" id="GO:0009253">
    <property type="term" value="P:peptidoglycan catabolic process"/>
    <property type="evidence" value="ECO:0007669"/>
    <property type="project" value="InterPro"/>
</dbReference>
<dbReference type="SUPFAM" id="SSF53955">
    <property type="entry name" value="Lysozyme-like"/>
    <property type="match status" value="1"/>
</dbReference>
<evidence type="ECO:0000256" key="1">
    <source>
        <dbReference type="ARBA" id="ARBA00000632"/>
    </source>
</evidence>
<dbReference type="CDD" id="cd00737">
    <property type="entry name" value="lyz_endolysin_autolysin"/>
    <property type="match status" value="1"/>
</dbReference>
<comment type="catalytic activity">
    <reaction evidence="1">
        <text>Hydrolysis of (1-&gt;4)-beta-linkages between N-acetylmuramic acid and N-acetyl-D-glucosamine residues in a peptidoglycan and between N-acetyl-D-glucosamine residues in chitodextrins.</text>
        <dbReference type="EC" id="3.2.1.17"/>
    </reaction>
</comment>
<dbReference type="GO" id="GO:0003796">
    <property type="term" value="F:lysozyme activity"/>
    <property type="evidence" value="ECO:0007669"/>
    <property type="project" value="UniProtKB-EC"/>
</dbReference>
<dbReference type="HAMAP" id="MF_04110">
    <property type="entry name" value="ENDOLYSIN_T4"/>
    <property type="match status" value="1"/>
</dbReference>
<evidence type="ECO:0000256" key="2">
    <source>
        <dbReference type="ARBA" id="ARBA00022529"/>
    </source>
</evidence>
<name>A0A3B0R8Q5_9ZZZZ</name>
<feature type="compositionally biased region" description="Basic and acidic residues" evidence="7">
    <location>
        <begin position="376"/>
        <end position="386"/>
    </location>
</feature>
<keyword evidence="8" id="KW-1133">Transmembrane helix</keyword>
<keyword evidence="6" id="KW-0326">Glycosidase</keyword>
<evidence type="ECO:0000256" key="6">
    <source>
        <dbReference type="ARBA" id="ARBA00023295"/>
    </source>
</evidence>
<dbReference type="GO" id="GO:0042742">
    <property type="term" value="P:defense response to bacterium"/>
    <property type="evidence" value="ECO:0007669"/>
    <property type="project" value="UniProtKB-KW"/>
</dbReference>
<evidence type="ECO:0000256" key="5">
    <source>
        <dbReference type="ARBA" id="ARBA00023200"/>
    </source>
</evidence>
<reference evidence="9" key="1">
    <citation type="submission" date="2018-06" db="EMBL/GenBank/DDBJ databases">
        <authorList>
            <person name="Zhirakovskaya E."/>
        </authorList>
    </citation>
    <scope>NUCLEOTIDE SEQUENCE</scope>
</reference>
<keyword evidence="2" id="KW-0929">Antimicrobial</keyword>
<dbReference type="EMBL" id="UOEE01000092">
    <property type="protein sequence ID" value="VAV89664.1"/>
    <property type="molecule type" value="Genomic_DNA"/>
</dbReference>
<dbReference type="InterPro" id="IPR033907">
    <property type="entry name" value="Endolysin_autolysin"/>
</dbReference>
<evidence type="ECO:0000256" key="8">
    <source>
        <dbReference type="SAM" id="Phobius"/>
    </source>
</evidence>
<dbReference type="InterPro" id="IPR051018">
    <property type="entry name" value="Bacteriophage_GH24"/>
</dbReference>